<dbReference type="InterPro" id="IPR012334">
    <property type="entry name" value="Pectin_lyas_fold"/>
</dbReference>
<dbReference type="OrthoDB" id="6080154at2759"/>
<keyword evidence="1" id="KW-0732">Signal</keyword>
<comment type="caution">
    <text evidence="3">The sequence shown here is derived from an EMBL/GenBank/DDBJ whole genome shotgun (WGS) entry which is preliminary data.</text>
</comment>
<dbReference type="InterPro" id="IPR039448">
    <property type="entry name" value="Beta_helix"/>
</dbReference>
<organism evidence="3 4">
    <name type="scientific">Mytilus galloprovincialis</name>
    <name type="common">Mediterranean mussel</name>
    <dbReference type="NCBI Taxonomy" id="29158"/>
    <lineage>
        <taxon>Eukaryota</taxon>
        <taxon>Metazoa</taxon>
        <taxon>Spiralia</taxon>
        <taxon>Lophotrochozoa</taxon>
        <taxon>Mollusca</taxon>
        <taxon>Bivalvia</taxon>
        <taxon>Autobranchia</taxon>
        <taxon>Pteriomorphia</taxon>
        <taxon>Mytilida</taxon>
        <taxon>Mytiloidea</taxon>
        <taxon>Mytilidae</taxon>
        <taxon>Mytilinae</taxon>
        <taxon>Mytilus</taxon>
    </lineage>
</organism>
<keyword evidence="4" id="KW-1185">Reference proteome</keyword>
<dbReference type="EMBL" id="UYJE01001013">
    <property type="protein sequence ID" value="VDH98373.1"/>
    <property type="molecule type" value="Genomic_DNA"/>
</dbReference>
<feature type="domain" description="Right handed beta helix" evidence="2">
    <location>
        <begin position="322"/>
        <end position="411"/>
    </location>
</feature>
<dbReference type="PANTHER" id="PTHR36453">
    <property type="entry name" value="SECRETED PROTEIN-RELATED"/>
    <property type="match status" value="1"/>
</dbReference>
<sequence length="955" mass="106911">MDILRQLVLNIYSIALVNCFLLDDLTTVHIFVSPNGSDSNRGRDIWNPLRTIEKALLQIVEPGTKNKDVIIELRSGYYELQSTLKIKHTGPRQLTIRASQDQDVHITGGKRIPSSAFKRVTESMALQRLPSTSRNKVLQVRLSDVGVTNLGTITDYGYYIKRLAALEVFENNKPLTLARYPNKGYININTTYSDKKSFTYDSDQPKQWHHESDVWVHGFWYWSWSDRAYKVQHLDPEKRNITLSKPPLYGIKKGHYDASAISKGGYSKQGGYFRFVNVMSELDEPGDYYVDRERGILYVWPSNSVPYKDSDKIYVSIVPTCIEISSSAANVVLEGFSIEACRQFGIIASSVSKITLSKLQIQNTGSYGINTRGSNIKINQCYIRNTDGGISISGGDRKTLTPSRNEVSDNVILNFGRVGYVGSDGISCGGVGNHIHHNILYRGSYTGIHWRENDHLFEYNHLSKMCLEASDCGGMMTGRDWAARGNIIRNNHFHDIKRLVPGADVRGIMLDDQFSSVIIENNVFHDNDVHVNIGGGRNNIVRQNIFFNTSQYSMQIDARGHNGGGNTNVLIGNLNRLPYQNDLWSHRYPKLASIMSDNKPGDPEGNQITDNIFHSINKPHFRGQHIAKWFNVSENIFVPDESSFYAPLYGNFKPICLLKDFAAETSFPNPILPIDVGPRYQTGPVITNLVKPALGYLSGIPPTHGACRLKSLAKPPVSIYLPDGSVPNFIYNVSQTGCWFSFDKCPNHPAYEKTKRPLSMPYYRDMNAEMKDNSGTDETICLNKVSEMISKCGNGSSFAVIFGPTGAMTLGGDGCYFATYGCPRVKSMASGFIRDAWAEQHVNGAHEESACLSRALPQWRYCGSDPAFPLASIYKPTGHIKVAGAGCWIKAQKCPADNSLKHMFYDSFGATYLLTDDDIESCFSRAEYFWRKCGSHPEYKVTAYFRPAGKSQSFP</sequence>
<evidence type="ECO:0000313" key="3">
    <source>
        <dbReference type="EMBL" id="VDH98373.1"/>
    </source>
</evidence>
<dbReference type="Proteomes" id="UP000596742">
    <property type="component" value="Unassembled WGS sequence"/>
</dbReference>
<protein>
    <recommendedName>
        <fullName evidence="2">Right handed beta helix domain-containing protein</fullName>
    </recommendedName>
</protein>
<dbReference type="SMART" id="SM00710">
    <property type="entry name" value="PbH1"/>
    <property type="match status" value="8"/>
</dbReference>
<dbReference type="Pfam" id="PF13229">
    <property type="entry name" value="Beta_helix"/>
    <property type="match status" value="2"/>
</dbReference>
<feature type="signal peptide" evidence="1">
    <location>
        <begin position="1"/>
        <end position="19"/>
    </location>
</feature>
<reference evidence="3" key="1">
    <citation type="submission" date="2018-11" db="EMBL/GenBank/DDBJ databases">
        <authorList>
            <person name="Alioto T."/>
            <person name="Alioto T."/>
        </authorList>
    </citation>
    <scope>NUCLEOTIDE SEQUENCE</scope>
</reference>
<dbReference type="InterPro" id="IPR006626">
    <property type="entry name" value="PbH1"/>
</dbReference>
<proteinExistence type="predicted"/>
<feature type="domain" description="Right handed beta helix" evidence="2">
    <location>
        <begin position="425"/>
        <end position="563"/>
    </location>
</feature>
<feature type="chain" id="PRO_5032438478" description="Right handed beta helix domain-containing protein" evidence="1">
    <location>
        <begin position="20"/>
        <end position="955"/>
    </location>
</feature>
<dbReference type="Gene3D" id="2.160.20.10">
    <property type="entry name" value="Single-stranded right-handed beta-helix, Pectin lyase-like"/>
    <property type="match status" value="2"/>
</dbReference>
<name>A0A8B6C0X8_MYTGA</name>
<evidence type="ECO:0000256" key="1">
    <source>
        <dbReference type="SAM" id="SignalP"/>
    </source>
</evidence>
<dbReference type="InterPro" id="IPR011050">
    <property type="entry name" value="Pectin_lyase_fold/virulence"/>
</dbReference>
<dbReference type="PANTHER" id="PTHR36453:SF1">
    <property type="entry name" value="RIGHT HANDED BETA HELIX DOMAIN-CONTAINING PROTEIN"/>
    <property type="match status" value="1"/>
</dbReference>
<gene>
    <name evidence="3" type="ORF">MGAL_10B074184</name>
</gene>
<dbReference type="SUPFAM" id="SSF51126">
    <property type="entry name" value="Pectin lyase-like"/>
    <property type="match status" value="1"/>
</dbReference>
<dbReference type="AlphaFoldDB" id="A0A8B6C0X8"/>
<evidence type="ECO:0000313" key="4">
    <source>
        <dbReference type="Proteomes" id="UP000596742"/>
    </source>
</evidence>
<evidence type="ECO:0000259" key="2">
    <source>
        <dbReference type="Pfam" id="PF13229"/>
    </source>
</evidence>
<accession>A0A8B6C0X8</accession>